<dbReference type="EMBL" id="CP054615">
    <property type="protein sequence ID" value="QKS49081.1"/>
    <property type="molecule type" value="Genomic_DNA"/>
</dbReference>
<dbReference type="Gene3D" id="3.90.79.10">
    <property type="entry name" value="Nucleoside Triphosphate Pyrophosphohydrolase"/>
    <property type="match status" value="1"/>
</dbReference>
<dbReference type="PROSITE" id="PS51462">
    <property type="entry name" value="NUDIX"/>
    <property type="match status" value="1"/>
</dbReference>
<dbReference type="InterPro" id="IPR000086">
    <property type="entry name" value="NUDIX_hydrolase_dom"/>
</dbReference>
<name>A0A6N1ABK7_9PROT</name>
<protein>
    <submittedName>
        <fullName evidence="3">NUDIX domain-containing protein</fullName>
    </submittedName>
</protein>
<feature type="domain" description="Nudix hydrolase" evidence="2">
    <location>
        <begin position="27"/>
        <end position="162"/>
    </location>
</feature>
<dbReference type="Pfam" id="PF00293">
    <property type="entry name" value="NUDIX"/>
    <property type="match status" value="1"/>
</dbReference>
<sequence length="191" mass="21364">MEDEPAISGQSDEADGDGGLLPGGPGWLLRDVAVLLVTADRRYLMQLRDDLPWLRVPSHWALFGGRVEDSETPRQAALRELMEELEFQPGKLDWFTETGFIMPQLDVGASRKVFFEARITAEDIARMVLHEGAAMRLFTLQELLSEPRIVPWDIGVVILHARQDQIFRNPAPNPASPNDFTGNETASDRIG</sequence>
<dbReference type="InterPro" id="IPR015797">
    <property type="entry name" value="NUDIX_hydrolase-like_dom_sf"/>
</dbReference>
<proteinExistence type="predicted"/>
<dbReference type="RefSeq" id="WP_149200354.1">
    <property type="nucleotide sequence ID" value="NZ_BSOV01000032.1"/>
</dbReference>
<evidence type="ECO:0000313" key="3">
    <source>
        <dbReference type="EMBL" id="QKS49081.1"/>
    </source>
</evidence>
<gene>
    <name evidence="3" type="ORF">HUE56_00795</name>
</gene>
<reference evidence="3 4" key="1">
    <citation type="submission" date="2020-06" db="EMBL/GenBank/DDBJ databases">
        <title>Complete genome of Azosprillum oryzae KACC14407.</title>
        <authorList>
            <person name="Kim M."/>
            <person name="Park Y.-J."/>
            <person name="Shin J.-H."/>
        </authorList>
    </citation>
    <scope>NUCLEOTIDE SEQUENCE [LARGE SCALE GENOMIC DNA]</scope>
    <source>
        <strain evidence="3 4">KACC 14407</strain>
        <plasmid evidence="3 4">unnamed1</plasmid>
    </source>
</reference>
<evidence type="ECO:0000313" key="4">
    <source>
        <dbReference type="Proteomes" id="UP000509702"/>
    </source>
</evidence>
<organism evidence="3 4">
    <name type="scientific">Azospirillum oryzae</name>
    <dbReference type="NCBI Taxonomy" id="286727"/>
    <lineage>
        <taxon>Bacteria</taxon>
        <taxon>Pseudomonadati</taxon>
        <taxon>Pseudomonadota</taxon>
        <taxon>Alphaproteobacteria</taxon>
        <taxon>Rhodospirillales</taxon>
        <taxon>Azospirillaceae</taxon>
        <taxon>Azospirillum</taxon>
    </lineage>
</organism>
<dbReference type="Proteomes" id="UP000509702">
    <property type="component" value="Plasmid unnamed1"/>
</dbReference>
<feature type="compositionally biased region" description="Polar residues" evidence="1">
    <location>
        <begin position="176"/>
        <end position="185"/>
    </location>
</feature>
<dbReference type="SUPFAM" id="SSF55811">
    <property type="entry name" value="Nudix"/>
    <property type="match status" value="1"/>
</dbReference>
<dbReference type="GO" id="GO:0003824">
    <property type="term" value="F:catalytic activity"/>
    <property type="evidence" value="ECO:0007669"/>
    <property type="project" value="UniProtKB-ARBA"/>
</dbReference>
<dbReference type="KEGG" id="aoz:HUE56_00795"/>
<dbReference type="OrthoDB" id="289720at2"/>
<keyword evidence="4" id="KW-1185">Reference proteome</keyword>
<dbReference type="AlphaFoldDB" id="A0A6N1ABK7"/>
<keyword evidence="3" id="KW-0614">Plasmid</keyword>
<feature type="region of interest" description="Disordered" evidence="1">
    <location>
        <begin position="1"/>
        <end position="20"/>
    </location>
</feature>
<geneLocation type="plasmid" evidence="3 4">
    <name>unnamed1</name>
</geneLocation>
<evidence type="ECO:0000256" key="1">
    <source>
        <dbReference type="SAM" id="MobiDB-lite"/>
    </source>
</evidence>
<accession>A0A6N1ABK7</accession>
<feature type="region of interest" description="Disordered" evidence="1">
    <location>
        <begin position="167"/>
        <end position="191"/>
    </location>
</feature>
<evidence type="ECO:0000259" key="2">
    <source>
        <dbReference type="PROSITE" id="PS51462"/>
    </source>
</evidence>